<evidence type="ECO:0000313" key="2">
    <source>
        <dbReference type="EMBL" id="RUO45158.1"/>
    </source>
</evidence>
<evidence type="ECO:0000313" key="3">
    <source>
        <dbReference type="Proteomes" id="UP000286680"/>
    </source>
</evidence>
<dbReference type="AlphaFoldDB" id="A0AA94EFZ7"/>
<accession>A0AA94EFZ7</accession>
<organism evidence="2 3">
    <name type="scientific">Idiomarina aquatica</name>
    <dbReference type="NCBI Taxonomy" id="1327752"/>
    <lineage>
        <taxon>Bacteria</taxon>
        <taxon>Pseudomonadati</taxon>
        <taxon>Pseudomonadota</taxon>
        <taxon>Gammaproteobacteria</taxon>
        <taxon>Alteromonadales</taxon>
        <taxon>Idiomarinaceae</taxon>
        <taxon>Idiomarina</taxon>
    </lineage>
</organism>
<gene>
    <name evidence="2" type="ORF">CWE23_03820</name>
</gene>
<name>A0AA94EFZ7_9GAMM</name>
<feature type="compositionally biased region" description="Basic and acidic residues" evidence="1">
    <location>
        <begin position="62"/>
        <end position="75"/>
    </location>
</feature>
<evidence type="ECO:0000256" key="1">
    <source>
        <dbReference type="SAM" id="MobiDB-lite"/>
    </source>
</evidence>
<protein>
    <submittedName>
        <fullName evidence="2">Uncharacterized protein</fullName>
    </submittedName>
</protein>
<proteinExistence type="predicted"/>
<reference evidence="3" key="1">
    <citation type="journal article" date="2018" name="Front. Microbiol.">
        <title>Genome-Based Analysis Reveals the Taxonomy and Diversity of the Family Idiomarinaceae.</title>
        <authorList>
            <person name="Liu Y."/>
            <person name="Lai Q."/>
            <person name="Shao Z."/>
        </authorList>
    </citation>
    <scope>NUCLEOTIDE SEQUENCE [LARGE SCALE GENOMIC DNA]</scope>
    <source>
        <strain evidence="3">SN-14</strain>
    </source>
</reference>
<sequence length="189" mass="20249">MVAALLFLYEVFMANKIILGAVAVAVAAGVYAYVSAGDPAETSGDRVLEKQNAGVAASSAPRELKPKWQQSERSEPAMGERGVAYIDDNGNVSYRDMDGTDANAEQATEGSKVVRHIGERLDPETYVGEGAPELIAIGEPMDPEKVYPDSGAKELQTVGEKITDVENYLGEGSKELRMVGERIPSNQVQ</sequence>
<dbReference type="EMBL" id="PIPS01000001">
    <property type="protein sequence ID" value="RUO45158.1"/>
    <property type="molecule type" value="Genomic_DNA"/>
</dbReference>
<feature type="region of interest" description="Disordered" evidence="1">
    <location>
        <begin position="53"/>
        <end position="77"/>
    </location>
</feature>
<keyword evidence="3" id="KW-1185">Reference proteome</keyword>
<comment type="caution">
    <text evidence="2">The sequence shown here is derived from an EMBL/GenBank/DDBJ whole genome shotgun (WGS) entry which is preliminary data.</text>
</comment>
<dbReference type="Proteomes" id="UP000286680">
    <property type="component" value="Unassembled WGS sequence"/>
</dbReference>